<dbReference type="SUPFAM" id="SSF69349">
    <property type="entry name" value="Phage fibre proteins"/>
    <property type="match status" value="1"/>
</dbReference>
<evidence type="ECO:0000256" key="1">
    <source>
        <dbReference type="SAM" id="MobiDB-lite"/>
    </source>
</evidence>
<feature type="region of interest" description="Disordered" evidence="1">
    <location>
        <begin position="84"/>
        <end position="117"/>
    </location>
</feature>
<keyword evidence="2" id="KW-0812">Transmembrane</keyword>
<gene>
    <name evidence="3" type="ORF">G5V58_21340</name>
</gene>
<dbReference type="AlphaFoldDB" id="A0A6G6WIQ6"/>
<evidence type="ECO:0000313" key="4">
    <source>
        <dbReference type="Proteomes" id="UP000502996"/>
    </source>
</evidence>
<keyword evidence="2" id="KW-1133">Transmembrane helix</keyword>
<evidence type="ECO:0000256" key="2">
    <source>
        <dbReference type="SAM" id="Phobius"/>
    </source>
</evidence>
<keyword evidence="4" id="KW-1185">Reference proteome</keyword>
<reference evidence="3 4" key="1">
    <citation type="submission" date="2020-02" db="EMBL/GenBank/DDBJ databases">
        <title>Full genome sequence of Nocardioides sp. R-3366.</title>
        <authorList>
            <person name="Im W.-T."/>
        </authorList>
    </citation>
    <scope>NUCLEOTIDE SEQUENCE [LARGE SCALE GENOMIC DNA]</scope>
    <source>
        <strain evidence="3 4">R-3366</strain>
    </source>
</reference>
<name>A0A6G6WIQ6_9ACTN</name>
<feature type="transmembrane region" description="Helical" evidence="2">
    <location>
        <begin position="21"/>
        <end position="42"/>
    </location>
</feature>
<dbReference type="Proteomes" id="UP000502996">
    <property type="component" value="Chromosome"/>
</dbReference>
<dbReference type="EMBL" id="CP049257">
    <property type="protein sequence ID" value="QIG44975.1"/>
    <property type="molecule type" value="Genomic_DNA"/>
</dbReference>
<keyword evidence="2" id="KW-0472">Membrane</keyword>
<organism evidence="3 4">
    <name type="scientific">Nocardioides anomalus</name>
    <dbReference type="NCBI Taxonomy" id="2712223"/>
    <lineage>
        <taxon>Bacteria</taxon>
        <taxon>Bacillati</taxon>
        <taxon>Actinomycetota</taxon>
        <taxon>Actinomycetes</taxon>
        <taxon>Propionibacteriales</taxon>
        <taxon>Nocardioidaceae</taxon>
        <taxon>Nocardioides</taxon>
    </lineage>
</organism>
<dbReference type="KEGG" id="nano:G5V58_21340"/>
<sequence length="338" mass="33232">MPLVRRSLARRSLATVATRLTYANVVATLVLVLVLGGATAYATTGRDRGAGSDQVSMCAAKRTGELRLLTKGSCAKGERLVNVAAQGAPGPKGDPGPEGDPGPKGDPGASGIVTSPDGKFTVTATNAGIVMTGPSGQLTFDGTHLTADQGLAISADAGMTVHSGGNLTVTTDASFAQTTGLNSTVTTGVNSTESVGAALEQNVGAAMTQTVGATMNQTVGAAMSQTVGAGLTESIGTNYTQTVGNNASVSIGKDYSQSIGGGLVQDITKSFALTVQAALTAQIGGNLSMESSAATILNGATVRLGGPNGCTPAPKTGSVVDGTLHVTSAGGSSKVSVC</sequence>
<dbReference type="RefSeq" id="WP_165237074.1">
    <property type="nucleotide sequence ID" value="NZ_CP049257.1"/>
</dbReference>
<proteinExistence type="predicted"/>
<accession>A0A6G6WIQ6</accession>
<protein>
    <recommendedName>
        <fullName evidence="5">Collagen-like protein</fullName>
    </recommendedName>
</protein>
<evidence type="ECO:0008006" key="5">
    <source>
        <dbReference type="Google" id="ProtNLM"/>
    </source>
</evidence>
<evidence type="ECO:0000313" key="3">
    <source>
        <dbReference type="EMBL" id="QIG44975.1"/>
    </source>
</evidence>